<dbReference type="EMBL" id="JAHHZF010000013">
    <property type="protein sequence ID" value="MBT9292366.1"/>
    <property type="molecule type" value="Genomic_DNA"/>
</dbReference>
<dbReference type="GO" id="GO:0005886">
    <property type="term" value="C:plasma membrane"/>
    <property type="evidence" value="ECO:0007669"/>
    <property type="project" value="UniProtKB-SubCell"/>
</dbReference>
<accession>A0A947D7G2</accession>
<dbReference type="CDD" id="cd06581">
    <property type="entry name" value="TM_PBP1_LivM_like"/>
    <property type="match status" value="1"/>
</dbReference>
<dbReference type="RefSeq" id="WP_261970881.1">
    <property type="nucleotide sequence ID" value="NZ_JAHHZF010000013.1"/>
</dbReference>
<reference evidence="8 9" key="1">
    <citation type="submission" date="2021-06" db="EMBL/GenBank/DDBJ databases">
        <authorList>
            <person name="Grouzdev D.S."/>
            <person name="Koziaeva V."/>
        </authorList>
    </citation>
    <scope>NUCLEOTIDE SEQUENCE [LARGE SCALE GENOMIC DNA]</scope>
    <source>
        <strain evidence="8 9">22</strain>
    </source>
</reference>
<proteinExistence type="predicted"/>
<dbReference type="Proteomes" id="UP000766595">
    <property type="component" value="Unassembled WGS sequence"/>
</dbReference>
<feature type="compositionally biased region" description="Low complexity" evidence="6">
    <location>
        <begin position="344"/>
        <end position="354"/>
    </location>
</feature>
<keyword evidence="5 7" id="KW-0472">Membrane</keyword>
<evidence type="ECO:0000256" key="6">
    <source>
        <dbReference type="SAM" id="MobiDB-lite"/>
    </source>
</evidence>
<feature type="transmembrane region" description="Helical" evidence="7">
    <location>
        <begin position="264"/>
        <end position="286"/>
    </location>
</feature>
<evidence type="ECO:0000256" key="2">
    <source>
        <dbReference type="ARBA" id="ARBA00022475"/>
    </source>
</evidence>
<protein>
    <submittedName>
        <fullName evidence="8">Branched-chain amino acid ABC transporter permease</fullName>
    </submittedName>
</protein>
<keyword evidence="9" id="KW-1185">Reference proteome</keyword>
<dbReference type="AlphaFoldDB" id="A0A947D7G2"/>
<dbReference type="GO" id="GO:0015658">
    <property type="term" value="F:branched-chain amino acid transmembrane transporter activity"/>
    <property type="evidence" value="ECO:0007669"/>
    <property type="project" value="InterPro"/>
</dbReference>
<keyword evidence="4 7" id="KW-1133">Transmembrane helix</keyword>
<dbReference type="Pfam" id="PF02653">
    <property type="entry name" value="BPD_transp_2"/>
    <property type="match status" value="1"/>
</dbReference>
<feature type="transmembrane region" description="Helical" evidence="7">
    <location>
        <begin position="224"/>
        <end position="244"/>
    </location>
</feature>
<evidence type="ECO:0000256" key="7">
    <source>
        <dbReference type="SAM" id="Phobius"/>
    </source>
</evidence>
<dbReference type="PANTHER" id="PTHR30482:SF17">
    <property type="entry name" value="ABC TRANSPORTER ATP-BINDING PROTEIN"/>
    <property type="match status" value="1"/>
</dbReference>
<evidence type="ECO:0000256" key="1">
    <source>
        <dbReference type="ARBA" id="ARBA00004651"/>
    </source>
</evidence>
<evidence type="ECO:0000256" key="4">
    <source>
        <dbReference type="ARBA" id="ARBA00022989"/>
    </source>
</evidence>
<evidence type="ECO:0000313" key="8">
    <source>
        <dbReference type="EMBL" id="MBT9292366.1"/>
    </source>
</evidence>
<dbReference type="InterPro" id="IPR043428">
    <property type="entry name" value="LivM-like"/>
</dbReference>
<dbReference type="PANTHER" id="PTHR30482">
    <property type="entry name" value="HIGH-AFFINITY BRANCHED-CHAIN AMINO ACID TRANSPORT SYSTEM PERMEASE"/>
    <property type="match status" value="1"/>
</dbReference>
<name>A0A947D7G2_9HYPH</name>
<sequence length="354" mass="37314">MSHASADSFVQSGIVARTLARRGRWRVPEILFWLAALASIWLLPDRHLILNEIAIIGLFAVSLDLILGYAGIVSLGHAAFFGLGAYTAGLIAKHFALDPVIGLVGAAATAAALGWVTSFLVLRGADLTRLMVTLGVALILAEVANQMAWLTGGADGLQGVIMPAILGRFEFDIFGTTAYVYSLVVTFVLFVIARRIVVSPFGLSLRAIRDNSLRARAVGIPVNARLIAVYTLSAAYAGVAGALLAQTTQFVSLDVIAFHRSADVLLVLVIGGTGYLYGGLVGAVVFKLLQDMLASITPQYWLFWIGLILIILVLADRDRLTARLTAAWRARATGPAGGAGPAGGPHATPASGER</sequence>
<feature type="transmembrane region" description="Helical" evidence="7">
    <location>
        <begin position="178"/>
        <end position="203"/>
    </location>
</feature>
<evidence type="ECO:0000256" key="5">
    <source>
        <dbReference type="ARBA" id="ARBA00023136"/>
    </source>
</evidence>
<comment type="caution">
    <text evidence="8">The sequence shown here is derived from an EMBL/GenBank/DDBJ whole genome shotgun (WGS) entry which is preliminary data.</text>
</comment>
<comment type="subcellular location">
    <subcellularLocation>
        <location evidence="1">Cell membrane</location>
        <topology evidence="1">Multi-pass membrane protein</topology>
    </subcellularLocation>
</comment>
<feature type="transmembrane region" description="Helical" evidence="7">
    <location>
        <begin position="100"/>
        <end position="122"/>
    </location>
</feature>
<feature type="transmembrane region" description="Helical" evidence="7">
    <location>
        <begin position="129"/>
        <end position="149"/>
    </location>
</feature>
<evidence type="ECO:0000256" key="3">
    <source>
        <dbReference type="ARBA" id="ARBA00022692"/>
    </source>
</evidence>
<feature type="transmembrane region" description="Helical" evidence="7">
    <location>
        <begin position="25"/>
        <end position="43"/>
    </location>
</feature>
<evidence type="ECO:0000313" key="9">
    <source>
        <dbReference type="Proteomes" id="UP000766595"/>
    </source>
</evidence>
<feature type="region of interest" description="Disordered" evidence="6">
    <location>
        <begin position="333"/>
        <end position="354"/>
    </location>
</feature>
<feature type="transmembrane region" description="Helical" evidence="7">
    <location>
        <begin position="55"/>
        <end position="80"/>
    </location>
</feature>
<gene>
    <name evidence="8" type="ORF">KL771_23085</name>
</gene>
<dbReference type="InterPro" id="IPR001851">
    <property type="entry name" value="ABC_transp_permease"/>
</dbReference>
<organism evidence="8 9">
    <name type="scientific">Prosthecodimorpha staleyi</name>
    <dbReference type="NCBI Taxonomy" id="2840188"/>
    <lineage>
        <taxon>Bacteria</taxon>
        <taxon>Pseudomonadati</taxon>
        <taxon>Pseudomonadota</taxon>
        <taxon>Alphaproteobacteria</taxon>
        <taxon>Hyphomicrobiales</taxon>
        <taxon>Ancalomicrobiaceae</taxon>
        <taxon>Prosthecodimorpha</taxon>
    </lineage>
</organism>
<keyword evidence="2" id="KW-1003">Cell membrane</keyword>
<feature type="transmembrane region" description="Helical" evidence="7">
    <location>
        <begin position="298"/>
        <end position="315"/>
    </location>
</feature>
<keyword evidence="3 7" id="KW-0812">Transmembrane</keyword>